<keyword evidence="10" id="KW-0943">RNA-mediated gene silencing</keyword>
<evidence type="ECO:0000313" key="14">
    <source>
        <dbReference type="EMBL" id="MFD1193697.1"/>
    </source>
</evidence>
<evidence type="ECO:0000256" key="6">
    <source>
        <dbReference type="ARBA" id="ARBA00022691"/>
    </source>
</evidence>
<comment type="catalytic activity">
    <reaction evidence="12">
        <text>small RNA 3'-end nucleotide + S-adenosyl-L-methionine = small RNA 3'-end 2'-O-methylnucleotide + S-adenosyl-L-homocysteine + H(+)</text>
        <dbReference type="Rhea" id="RHEA:37887"/>
        <dbReference type="Rhea" id="RHEA-COMP:10415"/>
        <dbReference type="Rhea" id="RHEA-COMP:10416"/>
        <dbReference type="ChEBI" id="CHEBI:15378"/>
        <dbReference type="ChEBI" id="CHEBI:57856"/>
        <dbReference type="ChEBI" id="CHEBI:59789"/>
        <dbReference type="ChEBI" id="CHEBI:74896"/>
        <dbReference type="ChEBI" id="CHEBI:74898"/>
        <dbReference type="EC" id="2.1.1.386"/>
    </reaction>
</comment>
<evidence type="ECO:0000256" key="5">
    <source>
        <dbReference type="ARBA" id="ARBA00022679"/>
    </source>
</evidence>
<comment type="caution">
    <text evidence="14">The sequence shown here is derived from an EMBL/GenBank/DDBJ whole genome shotgun (WGS) entry which is preliminary data.</text>
</comment>
<evidence type="ECO:0000256" key="8">
    <source>
        <dbReference type="ARBA" id="ARBA00022842"/>
    </source>
</evidence>
<evidence type="ECO:0000259" key="13">
    <source>
        <dbReference type="Pfam" id="PF13649"/>
    </source>
</evidence>
<dbReference type="CDD" id="cd02440">
    <property type="entry name" value="AdoMet_MTases"/>
    <property type="match status" value="1"/>
</dbReference>
<keyword evidence="8" id="KW-0460">Magnesium</keyword>
<evidence type="ECO:0000256" key="4">
    <source>
        <dbReference type="ARBA" id="ARBA00022603"/>
    </source>
</evidence>
<dbReference type="GO" id="GO:0032259">
    <property type="term" value="P:methylation"/>
    <property type="evidence" value="ECO:0007669"/>
    <property type="project" value="UniProtKB-KW"/>
</dbReference>
<dbReference type="InterPro" id="IPR041698">
    <property type="entry name" value="Methyltransf_25"/>
</dbReference>
<dbReference type="SUPFAM" id="SSF53335">
    <property type="entry name" value="S-adenosyl-L-methionine-dependent methyltransferases"/>
    <property type="match status" value="1"/>
</dbReference>
<dbReference type="EMBL" id="JBHTKR010000001">
    <property type="protein sequence ID" value="MFD1193697.1"/>
    <property type="molecule type" value="Genomic_DNA"/>
</dbReference>
<evidence type="ECO:0000256" key="9">
    <source>
        <dbReference type="ARBA" id="ARBA00022884"/>
    </source>
</evidence>
<keyword evidence="9" id="KW-0694">RNA-binding</keyword>
<sequence length="197" mass="21445">MSTWWHQERLAAVLEAVQVTGAGRVLDLGCGSGDLMLPLLDQPWIARVVGLDLSETSLERCRARLAAHPRGARGEARQGSMTGLHPDLAGFDCACLVETIEHLPPAELPALERAVFGVMRPGAVVVTTPNAEFNDLLGVPRTRFRRPDHRFEWTRAQFRDWVTAVAGRTGYAVRIRDIAGAHPDLGGASQMAVFSKG</sequence>
<proteinExistence type="inferred from homology"/>
<evidence type="ECO:0000256" key="2">
    <source>
        <dbReference type="ARBA" id="ARBA00009026"/>
    </source>
</evidence>
<evidence type="ECO:0000256" key="7">
    <source>
        <dbReference type="ARBA" id="ARBA00022723"/>
    </source>
</evidence>
<dbReference type="InterPro" id="IPR029063">
    <property type="entry name" value="SAM-dependent_MTases_sf"/>
</dbReference>
<comment type="cofactor">
    <cofactor evidence="1">
        <name>Mg(2+)</name>
        <dbReference type="ChEBI" id="CHEBI:18420"/>
    </cofactor>
</comment>
<accession>A0ABW3TAZ7</accession>
<dbReference type="RefSeq" id="WP_380788999.1">
    <property type="nucleotide sequence ID" value="NZ_JBHTKR010000001.1"/>
</dbReference>
<dbReference type="Gene3D" id="3.40.50.150">
    <property type="entry name" value="Vaccinia Virus protein VP39"/>
    <property type="match status" value="1"/>
</dbReference>
<keyword evidence="15" id="KW-1185">Reference proteome</keyword>
<comment type="similarity">
    <text evidence="2">Belongs to the methyltransferase superfamily. HEN1 family.</text>
</comment>
<keyword evidence="6" id="KW-0949">S-adenosyl-L-methionine</keyword>
<name>A0ABW3TAZ7_9RHOB</name>
<dbReference type="InterPro" id="IPR026610">
    <property type="entry name" value="Hen1"/>
</dbReference>
<keyword evidence="5" id="KW-0808">Transferase</keyword>
<dbReference type="Proteomes" id="UP001597151">
    <property type="component" value="Unassembled WGS sequence"/>
</dbReference>
<evidence type="ECO:0000256" key="3">
    <source>
        <dbReference type="ARBA" id="ARBA00021330"/>
    </source>
</evidence>
<keyword evidence="7" id="KW-0479">Metal-binding</keyword>
<dbReference type="GO" id="GO:0008168">
    <property type="term" value="F:methyltransferase activity"/>
    <property type="evidence" value="ECO:0007669"/>
    <property type="project" value="UniProtKB-KW"/>
</dbReference>
<dbReference type="PANTHER" id="PTHR21404">
    <property type="entry name" value="HEN1"/>
    <property type="match status" value="1"/>
</dbReference>
<evidence type="ECO:0000313" key="15">
    <source>
        <dbReference type="Proteomes" id="UP001597151"/>
    </source>
</evidence>
<reference evidence="15" key="1">
    <citation type="journal article" date="2019" name="Int. J. Syst. Evol. Microbiol.">
        <title>The Global Catalogue of Microorganisms (GCM) 10K type strain sequencing project: providing services to taxonomists for standard genome sequencing and annotation.</title>
        <authorList>
            <consortium name="The Broad Institute Genomics Platform"/>
            <consortium name="The Broad Institute Genome Sequencing Center for Infectious Disease"/>
            <person name="Wu L."/>
            <person name="Ma J."/>
        </authorList>
    </citation>
    <scope>NUCLEOTIDE SEQUENCE [LARGE SCALE GENOMIC DNA]</scope>
    <source>
        <strain evidence="15">CCUG 55328</strain>
    </source>
</reference>
<evidence type="ECO:0000256" key="1">
    <source>
        <dbReference type="ARBA" id="ARBA00001946"/>
    </source>
</evidence>
<dbReference type="Pfam" id="PF13649">
    <property type="entry name" value="Methyltransf_25"/>
    <property type="match status" value="1"/>
</dbReference>
<evidence type="ECO:0000256" key="10">
    <source>
        <dbReference type="ARBA" id="ARBA00023158"/>
    </source>
</evidence>
<dbReference type="EC" id="2.1.1.386" evidence="11"/>
<evidence type="ECO:0000256" key="11">
    <source>
        <dbReference type="ARBA" id="ARBA00035025"/>
    </source>
</evidence>
<protein>
    <recommendedName>
        <fullName evidence="3">Small RNA 2'-O-methyltransferase</fullName>
        <ecNumber evidence="11">2.1.1.386</ecNumber>
    </recommendedName>
</protein>
<feature type="domain" description="Methyltransferase" evidence="13">
    <location>
        <begin position="25"/>
        <end position="122"/>
    </location>
</feature>
<evidence type="ECO:0000256" key="12">
    <source>
        <dbReference type="ARBA" id="ARBA00048418"/>
    </source>
</evidence>
<keyword evidence="4 14" id="KW-0489">Methyltransferase</keyword>
<dbReference type="PANTHER" id="PTHR21404:SF3">
    <property type="entry name" value="SMALL RNA 2'-O-METHYLTRANSFERASE"/>
    <property type="match status" value="1"/>
</dbReference>
<organism evidence="14 15">
    <name type="scientific">Seohaeicola saemankumensis</name>
    <dbReference type="NCBI Taxonomy" id="481181"/>
    <lineage>
        <taxon>Bacteria</taxon>
        <taxon>Pseudomonadati</taxon>
        <taxon>Pseudomonadota</taxon>
        <taxon>Alphaproteobacteria</taxon>
        <taxon>Rhodobacterales</taxon>
        <taxon>Roseobacteraceae</taxon>
        <taxon>Seohaeicola</taxon>
    </lineage>
</organism>
<gene>
    <name evidence="14" type="ORF">ACFQ3C_03305</name>
</gene>